<dbReference type="PROSITE" id="PS50181">
    <property type="entry name" value="FBOX"/>
    <property type="match status" value="1"/>
</dbReference>
<dbReference type="InterPro" id="IPR055312">
    <property type="entry name" value="FBL15-like"/>
</dbReference>
<dbReference type="SUPFAM" id="SSF81383">
    <property type="entry name" value="F-box domain"/>
    <property type="match status" value="1"/>
</dbReference>
<dbReference type="Pfam" id="PF00646">
    <property type="entry name" value="F-box"/>
    <property type="match status" value="1"/>
</dbReference>
<proteinExistence type="predicted"/>
<reference evidence="3" key="2">
    <citation type="submission" date="2013-12" db="EMBL/GenBank/DDBJ databases">
        <authorList>
            <person name="Yu Y."/>
            <person name="Lee S."/>
            <person name="de Baynast K."/>
            <person name="Wissotski M."/>
            <person name="Liu L."/>
            <person name="Talag J."/>
            <person name="Goicoechea J."/>
            <person name="Angelova A."/>
            <person name="Jetty R."/>
            <person name="Kudrna D."/>
            <person name="Golser W."/>
            <person name="Rivera L."/>
            <person name="Zhang J."/>
            <person name="Wing R."/>
        </authorList>
    </citation>
    <scope>NUCLEOTIDE SEQUENCE</scope>
</reference>
<dbReference type="Proteomes" id="UP000032180">
    <property type="component" value="Chromosome 7"/>
</dbReference>
<reference evidence="2 3" key="1">
    <citation type="submission" date="2012-08" db="EMBL/GenBank/DDBJ databases">
        <title>Oryza genome evolution.</title>
        <authorList>
            <person name="Wing R.A."/>
        </authorList>
    </citation>
    <scope>NUCLEOTIDE SEQUENCE</scope>
</reference>
<dbReference type="Gramene" id="LPERR07G15330.1">
    <property type="protein sequence ID" value="LPERR07G15330.1"/>
    <property type="gene ID" value="LPERR07G15330"/>
</dbReference>
<feature type="domain" description="F-box" evidence="1">
    <location>
        <begin position="24"/>
        <end position="60"/>
    </location>
</feature>
<evidence type="ECO:0000259" key="1">
    <source>
        <dbReference type="PROSITE" id="PS50181"/>
    </source>
</evidence>
<protein>
    <recommendedName>
        <fullName evidence="1">F-box domain-containing protein</fullName>
    </recommendedName>
</protein>
<dbReference type="EnsemblPlants" id="LPERR07G15330.1">
    <property type="protein sequence ID" value="LPERR07G15330.1"/>
    <property type="gene ID" value="LPERR07G15330"/>
</dbReference>
<evidence type="ECO:0000313" key="2">
    <source>
        <dbReference type="EnsemblPlants" id="LPERR07G15330.1"/>
    </source>
</evidence>
<dbReference type="STRING" id="77586.A0A0D9X021"/>
<dbReference type="AlphaFoldDB" id="A0A0D9X021"/>
<dbReference type="InterPro" id="IPR001810">
    <property type="entry name" value="F-box_dom"/>
</dbReference>
<dbReference type="CDD" id="cd22160">
    <property type="entry name" value="F-box_AtFBL13-like"/>
    <property type="match status" value="1"/>
</dbReference>
<dbReference type="eggNOG" id="ENOG502QWF7">
    <property type="taxonomic scope" value="Eukaryota"/>
</dbReference>
<dbReference type="InterPro" id="IPR036047">
    <property type="entry name" value="F-box-like_dom_sf"/>
</dbReference>
<evidence type="ECO:0000313" key="3">
    <source>
        <dbReference type="Proteomes" id="UP000032180"/>
    </source>
</evidence>
<reference evidence="2" key="3">
    <citation type="submission" date="2015-04" db="UniProtKB">
        <authorList>
            <consortium name="EnsemblPlants"/>
        </authorList>
    </citation>
    <scope>IDENTIFICATION</scope>
</reference>
<organism evidence="2 3">
    <name type="scientific">Leersia perrieri</name>
    <dbReference type="NCBI Taxonomy" id="77586"/>
    <lineage>
        <taxon>Eukaryota</taxon>
        <taxon>Viridiplantae</taxon>
        <taxon>Streptophyta</taxon>
        <taxon>Embryophyta</taxon>
        <taxon>Tracheophyta</taxon>
        <taxon>Spermatophyta</taxon>
        <taxon>Magnoliopsida</taxon>
        <taxon>Liliopsida</taxon>
        <taxon>Poales</taxon>
        <taxon>Poaceae</taxon>
        <taxon>BOP clade</taxon>
        <taxon>Oryzoideae</taxon>
        <taxon>Oryzeae</taxon>
        <taxon>Oryzinae</taxon>
        <taxon>Leersia</taxon>
    </lineage>
</organism>
<dbReference type="HOGENOM" id="CLU_017148_7_0_1"/>
<keyword evidence="3" id="KW-1185">Reference proteome</keyword>
<dbReference type="PANTHER" id="PTHR34709:SF25">
    <property type="entry name" value="OS06G0688400 PROTEIN"/>
    <property type="match status" value="1"/>
</dbReference>
<name>A0A0D9X021_9ORYZ</name>
<dbReference type="PANTHER" id="PTHR34709">
    <property type="entry name" value="OS10G0396666 PROTEIN"/>
    <property type="match status" value="1"/>
</dbReference>
<dbReference type="Gene3D" id="1.20.1280.50">
    <property type="match status" value="1"/>
</dbReference>
<dbReference type="InterPro" id="IPR053781">
    <property type="entry name" value="F-box_AtFBL13-like"/>
</dbReference>
<sequence>MAHMCRAHTTKSIAAAADRSYHGPDLISSLPNELLHRVLTFLTTPETIRTSVLSRRWIDVWTRVPRLVVLDHIPSIELMNGVLRRYAADVDITDLTIWYHYDFPEVDEAQATAWAEFAAQRVTGRFSLSVETQYRIPDEFIELPCFKRTMEISLYSVGMVVLFPPPVADVGGDDKFTRLTKLQMSELRFSDNGEGISDVVSQRCPRLEILELERSGELDVISLTLRSESLLILRIVSLSRLRRLEVEAGNLRDVQVEDSFAESYSADAIPTAMRLSTPALEVFRWGDRYPDEFDLTTLPMFLKELFFRAFAHHIVEMMEYFSRVDVLKLNPILLCALGSEELESLIHRVQLPYYSDLDLGMIANGHMSFGPFVIHILKRNSSIRNLTLTHIDYYPEPMFNGHCIPDCTCRKPLKWWHQERITLDYLEQLAINISGEHEERQLIYYIMRNSKVLKKESGATYKGPHHISSLAHGLLHQILVFLPVVEVIRPCVLSHCWIHILKLLDIYSGMRELIIRSTSLLTLLLLSISDLLRLEVDAAILTSMQVYLCAFRMQ</sequence>
<accession>A0A0D9X021</accession>